<dbReference type="Proteomes" id="UP001230649">
    <property type="component" value="Unassembled WGS sequence"/>
</dbReference>
<evidence type="ECO:0000313" key="2">
    <source>
        <dbReference type="Proteomes" id="UP001230649"/>
    </source>
</evidence>
<comment type="caution">
    <text evidence="1">The sequence shown here is derived from an EMBL/GenBank/DDBJ whole genome shotgun (WGS) entry which is preliminary data.</text>
</comment>
<evidence type="ECO:0000313" key="1">
    <source>
        <dbReference type="EMBL" id="KAJ9114413.1"/>
    </source>
</evidence>
<dbReference type="EMBL" id="JASBWS010000009">
    <property type="protein sequence ID" value="KAJ9114413.1"/>
    <property type="molecule type" value="Genomic_DNA"/>
</dbReference>
<accession>A0ACC2WRK7</accession>
<reference evidence="1" key="1">
    <citation type="submission" date="2023-04" db="EMBL/GenBank/DDBJ databases">
        <title>Draft Genome sequencing of Naganishia species isolated from polar environments using Oxford Nanopore Technology.</title>
        <authorList>
            <person name="Leo P."/>
            <person name="Venkateswaran K."/>
        </authorList>
    </citation>
    <scope>NUCLEOTIDE SEQUENCE</scope>
    <source>
        <strain evidence="1">MNA-CCFEE 5262</strain>
    </source>
</reference>
<proteinExistence type="predicted"/>
<protein>
    <submittedName>
        <fullName evidence="1">Uncharacterized protein</fullName>
    </submittedName>
</protein>
<keyword evidence="2" id="KW-1185">Reference proteome</keyword>
<gene>
    <name evidence="1" type="ORF">QFC20_001556</name>
</gene>
<sequence>MYRHGMGDHLWLLILVFASFVAAHPVIPGARSVKTSSATSSPSSSSVAADSTYLPRRKKNRLHHFDVGLALGYGVGIETYRWVGETYEGGSSAAAGQRPRKANDIDGAETTASPRESDPETPTFNVTAQLDHAQDIIRRLQTTIDQQQAMMTQQEKEADRMEEELVDLAISSQRALRPRYRHCPLPTSSPSPPLSCNNRDHYIDREIVKNHYVDREIIRTEVKDRIVEKEVPVPVEVRVEVPVHRVEYRDREVLVPHTRTAYVDRPVYKDKIVVVEKQVIKEVNVYQKPIEIIKHVDRRVFVEVVREVIVERPVEIIKEIYIERPSSVEEADEPVVPTKPSCESLPGYRLLTYHGWPNKTAPARHASCPTAVEKADVSRSCLQELKVPLPHVMPFAIEAPNDDSTSIPARHPSPARKKHTILAITQAQTSSVWGERQLAATIPDSISIPHLSAVPTYPTVVIFLGQHQELDVSMTRLPEGHGEDGERSSASIVRDAEGPVEDGNIAERILLLEYASDVVGDITAAKETVPTNESGAEDLSVLAFVVDDRVTSRAIADPLGHVPVAADTDIAEAPSIITADLTPSFRVVDPVPSFTVVPSDAHRSARSPSEPCIMGPNETQEPVSPGTGALASQTSDSLHAESPDDGSNAKRKGKTQRGTSGNGVQKQAKRLAKQLEYEGHKAAGTLDVYWAQKKAARAGADGTDAVFVPATATARSVNSYTRQSESSQARAPVATPQAPSFQQANTTYRYNGVTAPVGEAPSVVDPIMPAAVSTHSATSQVPSFKQANASRRKNGPFTSVAGSEAPLTGKSTVTSIHSCPAAGPAPSSEQAKATGGKKRRAKGNGKQL</sequence>
<organism evidence="1 2">
    <name type="scientific">Naganishia adeliensis</name>
    <dbReference type="NCBI Taxonomy" id="92952"/>
    <lineage>
        <taxon>Eukaryota</taxon>
        <taxon>Fungi</taxon>
        <taxon>Dikarya</taxon>
        <taxon>Basidiomycota</taxon>
        <taxon>Agaricomycotina</taxon>
        <taxon>Tremellomycetes</taxon>
        <taxon>Filobasidiales</taxon>
        <taxon>Filobasidiaceae</taxon>
        <taxon>Naganishia</taxon>
    </lineage>
</organism>
<name>A0ACC2WRK7_9TREE</name>